<evidence type="ECO:0000256" key="6">
    <source>
        <dbReference type="ARBA" id="ARBA00022777"/>
    </source>
</evidence>
<dbReference type="InterPro" id="IPR003594">
    <property type="entry name" value="HATPase_dom"/>
</dbReference>
<dbReference type="CDD" id="cd00075">
    <property type="entry name" value="HATPase"/>
    <property type="match status" value="1"/>
</dbReference>
<accession>A0A846QUL9</accession>
<dbReference type="CDD" id="cd00082">
    <property type="entry name" value="HisKA"/>
    <property type="match status" value="1"/>
</dbReference>
<keyword evidence="6 11" id="KW-0418">Kinase</keyword>
<evidence type="ECO:0000256" key="2">
    <source>
        <dbReference type="ARBA" id="ARBA00012438"/>
    </source>
</evidence>
<dbReference type="Proteomes" id="UP000580856">
    <property type="component" value="Unassembled WGS sequence"/>
</dbReference>
<dbReference type="SUPFAM" id="SSF55874">
    <property type="entry name" value="ATPase domain of HSP90 chaperone/DNA topoisomerase II/histidine kinase"/>
    <property type="match status" value="1"/>
</dbReference>
<dbReference type="InterPro" id="IPR036097">
    <property type="entry name" value="HisK_dim/P_sf"/>
</dbReference>
<keyword evidence="7" id="KW-0067">ATP-binding</keyword>
<protein>
    <recommendedName>
        <fullName evidence="2">histidine kinase</fullName>
        <ecNumber evidence="2">2.7.13.3</ecNumber>
    </recommendedName>
</protein>
<dbReference type="AlphaFoldDB" id="A0A846QUL9"/>
<dbReference type="InterPro" id="IPR003661">
    <property type="entry name" value="HisK_dim/P_dom"/>
</dbReference>
<organism evidence="11 12">
    <name type="scientific">Desulfobaculum xiamenense</name>
    <dbReference type="NCBI Taxonomy" id="995050"/>
    <lineage>
        <taxon>Bacteria</taxon>
        <taxon>Pseudomonadati</taxon>
        <taxon>Thermodesulfobacteriota</taxon>
        <taxon>Desulfovibrionia</taxon>
        <taxon>Desulfovibrionales</taxon>
        <taxon>Desulfovibrionaceae</taxon>
        <taxon>Desulfobaculum</taxon>
    </lineage>
</organism>
<dbReference type="InterPro" id="IPR036890">
    <property type="entry name" value="HATPase_C_sf"/>
</dbReference>
<proteinExistence type="predicted"/>
<keyword evidence="4" id="KW-0808">Transferase</keyword>
<dbReference type="GO" id="GO:0005524">
    <property type="term" value="F:ATP binding"/>
    <property type="evidence" value="ECO:0007669"/>
    <property type="project" value="UniProtKB-KW"/>
</dbReference>
<dbReference type="PANTHER" id="PTHR43065:SF10">
    <property type="entry name" value="PEROXIDE STRESS-ACTIVATED HISTIDINE KINASE MAK3"/>
    <property type="match status" value="1"/>
</dbReference>
<keyword evidence="9" id="KW-1133">Transmembrane helix</keyword>
<evidence type="ECO:0000256" key="9">
    <source>
        <dbReference type="SAM" id="Phobius"/>
    </source>
</evidence>
<dbReference type="GO" id="GO:0000155">
    <property type="term" value="F:phosphorelay sensor kinase activity"/>
    <property type="evidence" value="ECO:0007669"/>
    <property type="project" value="InterPro"/>
</dbReference>
<keyword evidence="8" id="KW-0902">Two-component regulatory system</keyword>
<dbReference type="SMART" id="SM00387">
    <property type="entry name" value="HATPase_c"/>
    <property type="match status" value="1"/>
</dbReference>
<dbReference type="Gene3D" id="1.10.287.130">
    <property type="match status" value="1"/>
</dbReference>
<evidence type="ECO:0000256" key="5">
    <source>
        <dbReference type="ARBA" id="ARBA00022741"/>
    </source>
</evidence>
<keyword evidence="9" id="KW-0812">Transmembrane</keyword>
<dbReference type="SUPFAM" id="SSF47384">
    <property type="entry name" value="Homodimeric domain of signal transducing histidine kinase"/>
    <property type="match status" value="1"/>
</dbReference>
<evidence type="ECO:0000256" key="3">
    <source>
        <dbReference type="ARBA" id="ARBA00022553"/>
    </source>
</evidence>
<dbReference type="SMART" id="SM00388">
    <property type="entry name" value="HisKA"/>
    <property type="match status" value="1"/>
</dbReference>
<keyword evidence="12" id="KW-1185">Reference proteome</keyword>
<gene>
    <name evidence="11" type="ORF">GGQ74_002507</name>
</gene>
<name>A0A846QUL9_9BACT</name>
<dbReference type="InterPro" id="IPR004358">
    <property type="entry name" value="Sig_transdc_His_kin-like_C"/>
</dbReference>
<keyword evidence="5" id="KW-0547">Nucleotide-binding</keyword>
<evidence type="ECO:0000256" key="8">
    <source>
        <dbReference type="ARBA" id="ARBA00023012"/>
    </source>
</evidence>
<feature type="transmembrane region" description="Helical" evidence="9">
    <location>
        <begin position="187"/>
        <end position="207"/>
    </location>
</feature>
<reference evidence="11 12" key="1">
    <citation type="submission" date="2020-03" db="EMBL/GenBank/DDBJ databases">
        <title>Genomic Encyclopedia of Type Strains, Phase IV (KMG-IV): sequencing the most valuable type-strain genomes for metagenomic binning, comparative biology and taxonomic classification.</title>
        <authorList>
            <person name="Goeker M."/>
        </authorList>
    </citation>
    <scope>NUCLEOTIDE SEQUENCE [LARGE SCALE GENOMIC DNA]</scope>
    <source>
        <strain evidence="11 12">DSM 24233</strain>
    </source>
</reference>
<evidence type="ECO:0000259" key="10">
    <source>
        <dbReference type="PROSITE" id="PS50109"/>
    </source>
</evidence>
<dbReference type="RefSeq" id="WP_209280165.1">
    <property type="nucleotide sequence ID" value="NZ_JAATJA010000002.1"/>
</dbReference>
<dbReference type="PANTHER" id="PTHR43065">
    <property type="entry name" value="SENSOR HISTIDINE KINASE"/>
    <property type="match status" value="1"/>
</dbReference>
<keyword evidence="3" id="KW-0597">Phosphoprotein</keyword>
<dbReference type="EMBL" id="JAATJA010000002">
    <property type="protein sequence ID" value="NJB68834.1"/>
    <property type="molecule type" value="Genomic_DNA"/>
</dbReference>
<dbReference type="Pfam" id="PF00512">
    <property type="entry name" value="HisKA"/>
    <property type="match status" value="1"/>
</dbReference>
<evidence type="ECO:0000313" key="12">
    <source>
        <dbReference type="Proteomes" id="UP000580856"/>
    </source>
</evidence>
<dbReference type="Gene3D" id="3.30.565.10">
    <property type="entry name" value="Histidine kinase-like ATPase, C-terminal domain"/>
    <property type="match status" value="1"/>
</dbReference>
<sequence>MSVWKRISLRGHIFILLFSMVVVTLCVGLVAMWYAVRVDGIMTSVVGRSYAATRAAEELTIALVTQKGLTTYYFQDRNPGWLDSLEQKHGNFQHWLQKARESASGSEAEELLTRIESGYRRYVNARDQVLVLYRDGRAEEGALLHKDIRGQFHELLELCQRYRHIHEEAIAASNAEIAERLESIRNASVAAMPLVAGLGLFLAWFIVQHVLRPIRRMADEMDFARSGPLLPDELSNLGTRVRSLLEDVDLTHHKLKRSREHLKQSEKWALTGKLAAGVAHSIRNPLTSVKIRLFSLERNLSLSGEQKEDFEVITEEIGHIDSIARNFLEFSRPPKLRMQPVDVSQVVDSAMKLMRHRLESHEVEVVHDRPSPLRNISADPEQLKEVLVNLMVNACDAMGRGGRICIREEEGFVVPLGDVVMLRVSDTGPGIPETRRKMVFQPFYSSKEEGTGLGLSIAKRIVEDHGGWINVTSRDGEGATFTITLPCKEEGKWHRS</sequence>
<feature type="transmembrane region" description="Helical" evidence="9">
    <location>
        <begin position="12"/>
        <end position="36"/>
    </location>
</feature>
<dbReference type="EC" id="2.7.13.3" evidence="2"/>
<dbReference type="PRINTS" id="PR00344">
    <property type="entry name" value="BCTRLSENSOR"/>
</dbReference>
<dbReference type="PROSITE" id="PS50109">
    <property type="entry name" value="HIS_KIN"/>
    <property type="match status" value="1"/>
</dbReference>
<dbReference type="InterPro" id="IPR005467">
    <property type="entry name" value="His_kinase_dom"/>
</dbReference>
<evidence type="ECO:0000256" key="7">
    <source>
        <dbReference type="ARBA" id="ARBA00022840"/>
    </source>
</evidence>
<comment type="caution">
    <text evidence="11">The sequence shown here is derived from an EMBL/GenBank/DDBJ whole genome shotgun (WGS) entry which is preliminary data.</text>
</comment>
<keyword evidence="9" id="KW-0472">Membrane</keyword>
<evidence type="ECO:0000256" key="1">
    <source>
        <dbReference type="ARBA" id="ARBA00000085"/>
    </source>
</evidence>
<dbReference type="Pfam" id="PF02518">
    <property type="entry name" value="HATPase_c"/>
    <property type="match status" value="1"/>
</dbReference>
<evidence type="ECO:0000256" key="4">
    <source>
        <dbReference type="ARBA" id="ARBA00022679"/>
    </source>
</evidence>
<comment type="catalytic activity">
    <reaction evidence="1">
        <text>ATP + protein L-histidine = ADP + protein N-phospho-L-histidine.</text>
        <dbReference type="EC" id="2.7.13.3"/>
    </reaction>
</comment>
<evidence type="ECO:0000313" key="11">
    <source>
        <dbReference type="EMBL" id="NJB68834.1"/>
    </source>
</evidence>
<feature type="domain" description="Histidine kinase" evidence="10">
    <location>
        <begin position="277"/>
        <end position="489"/>
    </location>
</feature>